<name>F9UR94_LACPL</name>
<dbReference type="EnsemblBacteria" id="CCC79733">
    <property type="protein sequence ID" value="CCC79733"/>
    <property type="gene ID" value="lp_2584"/>
</dbReference>
<dbReference type="HOGENOM" id="CLU_2302330_0_0_9"/>
<protein>
    <submittedName>
        <fullName evidence="2">Uncharacterized protein</fullName>
    </submittedName>
</protein>
<keyword evidence="1" id="KW-0812">Transmembrane</keyword>
<feature type="transmembrane region" description="Helical" evidence="1">
    <location>
        <begin position="6"/>
        <end position="27"/>
    </location>
</feature>
<keyword evidence="1" id="KW-1133">Transmembrane helix</keyword>
<reference key="2">
    <citation type="submission" date="2011-06" db="EMBL/GenBank/DDBJ databases">
        <title>Complete resequencing and reannotation of the Lactobacillus plantarum WCFS1 genome.</title>
        <authorList>
            <person name="Siezen R.J."/>
            <person name="Francke C."/>
            <person name="Renckens B."/>
            <person name="Boekhorst J."/>
            <person name="Wels M."/>
            <person name="Kleerebezem M."/>
            <person name="van Hijum S.A.F.T."/>
        </authorList>
    </citation>
    <scope>NUCLEOTIDE SEQUENCE</scope>
    <source>
        <strain>WCFS1</strain>
    </source>
</reference>
<reference evidence="2 3" key="3">
    <citation type="journal article" date="2012" name="J. Bacteriol.">
        <title>Complete resequencing and reannotation of the Lactobacillus plantarum WCFS1 genome.</title>
        <authorList>
            <person name="Siezen R.J."/>
            <person name="Francke C."/>
            <person name="Renckens B."/>
            <person name="Boekhorst J."/>
            <person name="Wels M."/>
            <person name="Kleerebezem M."/>
            <person name="van Hijum S.A.F.T."/>
        </authorList>
    </citation>
    <scope>NUCLEOTIDE SEQUENCE [LARGE SCALE GENOMIC DNA]</scope>
    <source>
        <strain evidence="3">ATCC BAA-793 / NCIMB 8826 / WCFS1</strain>
    </source>
</reference>
<dbReference type="Proteomes" id="UP000000432">
    <property type="component" value="Chromosome"/>
</dbReference>
<dbReference type="EMBL" id="AL935263">
    <property type="protein sequence ID" value="CCC79733.1"/>
    <property type="molecule type" value="Genomic_DNA"/>
</dbReference>
<evidence type="ECO:0000256" key="1">
    <source>
        <dbReference type="SAM" id="Phobius"/>
    </source>
</evidence>
<feature type="transmembrane region" description="Helical" evidence="1">
    <location>
        <begin position="39"/>
        <end position="62"/>
    </location>
</feature>
<dbReference type="KEGG" id="lpl:lp_2584"/>
<reference evidence="2 3" key="1">
    <citation type="journal article" date="2003" name="Proc. Natl. Acad. Sci. U.S.A.">
        <title>Complete genome sequence of Lactobacillus plantarum WCFS1.</title>
        <authorList>
            <person name="Kleerebezem M."/>
            <person name="Boekhorst J."/>
            <person name="van Kranenburg R."/>
            <person name="Molenaar D."/>
            <person name="Kuipers O.P."/>
            <person name="Leer R."/>
            <person name="Tarchini R."/>
            <person name="Peters S.A."/>
            <person name="Sandbrink H.M."/>
            <person name="Fiers M.W."/>
            <person name="Stiekema W."/>
            <person name="Lankhorst R.M."/>
            <person name="Bron P.A."/>
            <person name="Hoffer S.M."/>
            <person name="Groot M.N."/>
            <person name="Kerkhoven R."/>
            <person name="de Vries M."/>
            <person name="Ursing B."/>
            <person name="de Vos W.M."/>
            <person name="Siezen R.J."/>
        </authorList>
    </citation>
    <scope>NUCLEOTIDE SEQUENCE [LARGE SCALE GENOMIC DNA]</scope>
    <source>
        <strain evidence="3">ATCC BAA-793 / NCIMB 8826 / WCFS1</strain>
    </source>
</reference>
<gene>
    <name evidence="2" type="ordered locus">lp_2584</name>
</gene>
<sequence length="100" mass="11845">MIRFYMSLSVVKHTILYLCFIFLLLYLKKRYPDNVIIGFFLKIRWCFINSMLHLHFIAIWIAGYRNRCSNSSWNFGYFGCCVETQAKVGRTATNLLLTES</sequence>
<accession>F9UR94</accession>
<evidence type="ECO:0000313" key="3">
    <source>
        <dbReference type="Proteomes" id="UP000000432"/>
    </source>
</evidence>
<keyword evidence="3" id="KW-1185">Reference proteome</keyword>
<evidence type="ECO:0000313" key="2">
    <source>
        <dbReference type="EMBL" id="CCC79733.1"/>
    </source>
</evidence>
<dbReference type="AlphaFoldDB" id="F9UR94"/>
<organism evidence="2 3">
    <name type="scientific">Lactiplantibacillus plantarum (strain ATCC BAA-793 / NCIMB 8826 / WCFS1)</name>
    <name type="common">Lactobacillus plantarum</name>
    <dbReference type="NCBI Taxonomy" id="220668"/>
    <lineage>
        <taxon>Bacteria</taxon>
        <taxon>Bacillati</taxon>
        <taxon>Bacillota</taxon>
        <taxon>Bacilli</taxon>
        <taxon>Lactobacillales</taxon>
        <taxon>Lactobacillaceae</taxon>
        <taxon>Lactiplantibacillus</taxon>
    </lineage>
</organism>
<dbReference type="DNASU" id="1062795"/>
<proteinExistence type="predicted"/>
<keyword evidence="1" id="KW-0472">Membrane</keyword>